<dbReference type="InterPro" id="IPR001466">
    <property type="entry name" value="Beta-lactam-related"/>
</dbReference>
<gene>
    <name evidence="4" type="ORF">HH215_05480</name>
</gene>
<reference evidence="4 5" key="1">
    <citation type="submission" date="2020-04" db="EMBL/GenBank/DDBJ databases">
        <title>Genome sequencing of novel species.</title>
        <authorList>
            <person name="Heo J."/>
            <person name="Kim S.-J."/>
            <person name="Kim J.-S."/>
            <person name="Hong S.-B."/>
            <person name="Kwon S.-W."/>
        </authorList>
    </citation>
    <scope>NUCLEOTIDE SEQUENCE [LARGE SCALE GENOMIC DNA]</scope>
    <source>
        <strain evidence="4 5">MFER-1</strain>
    </source>
</reference>
<feature type="transmembrane region" description="Helical" evidence="1">
    <location>
        <begin position="479"/>
        <end position="496"/>
    </location>
</feature>
<feature type="transmembrane region" description="Helical" evidence="1">
    <location>
        <begin position="447"/>
        <end position="467"/>
    </location>
</feature>
<dbReference type="Pfam" id="PF00144">
    <property type="entry name" value="Beta-lactamase"/>
    <property type="match status" value="1"/>
</dbReference>
<name>A0A7Z2ZK82_9BACL</name>
<dbReference type="EMBL" id="CP051680">
    <property type="protein sequence ID" value="QJD82688.1"/>
    <property type="molecule type" value="Genomic_DNA"/>
</dbReference>
<dbReference type="AlphaFoldDB" id="A0A7Z2ZK82"/>
<evidence type="ECO:0000313" key="5">
    <source>
        <dbReference type="Proteomes" id="UP000502248"/>
    </source>
</evidence>
<feature type="signal peptide" evidence="2">
    <location>
        <begin position="1"/>
        <end position="22"/>
    </location>
</feature>
<evidence type="ECO:0000259" key="3">
    <source>
        <dbReference type="Pfam" id="PF00144"/>
    </source>
</evidence>
<evidence type="ECO:0000256" key="2">
    <source>
        <dbReference type="SAM" id="SignalP"/>
    </source>
</evidence>
<dbReference type="InterPro" id="IPR012338">
    <property type="entry name" value="Beta-lactam/transpept-like"/>
</dbReference>
<keyword evidence="2" id="KW-0732">Signal</keyword>
<feature type="chain" id="PRO_5031488338" evidence="2">
    <location>
        <begin position="23"/>
        <end position="505"/>
    </location>
</feature>
<dbReference type="Proteomes" id="UP000502248">
    <property type="component" value="Chromosome"/>
</dbReference>
<keyword evidence="1" id="KW-0472">Membrane</keyword>
<sequence>MKTRKRIIAIILCGLFVFPLFASTRSDGNMQVERPGTPVYSELDAYIAREMKRQRIPGLALAIVQKDRILYLKGYGKADSSGRPVTVETPFGLGSIGKSITAMAVLQLAEAGKIDLDAPIQRYIPTKYNGAAFITVRQLLNQTSGFTQISTFSNTLSSVNGQKEDAIENNALSYAEKFLKHAKQTEHPYRYSNANYVLLGYIVQQVSGQSYGDYVKEHIFSPLSMNNSFVTLDEASEHGLATPYRRIFGYNVPYDGPYVYIPGDAPAGYLYTSAEDMSHFLIAQMNGGRYEDHTVLSSEGIRLMQTEPVPGTYAMGWMTGRINGMPVIGQPGGSIGFQAQTYIVPEQQLGVIVFANVLDAIDSTLFKSHIITSTHIASGVINMLNDQPTGGSFLSISQKYWLVNGLIFLLSAWLLYTTARTAKRCLGPLSSDNSGYYKLSIQVISKIVLNFAGLFIILTLSMTQVVPVWHIATIYQPDVISWLKIMIVLMALKGSLEMIRLVRAI</sequence>
<accession>A0A7Z2ZK82</accession>
<evidence type="ECO:0000313" key="4">
    <source>
        <dbReference type="EMBL" id="QJD82688.1"/>
    </source>
</evidence>
<evidence type="ECO:0000256" key="1">
    <source>
        <dbReference type="SAM" id="Phobius"/>
    </source>
</evidence>
<feature type="transmembrane region" description="Helical" evidence="1">
    <location>
        <begin position="400"/>
        <end position="416"/>
    </location>
</feature>
<dbReference type="Gene3D" id="3.40.710.10">
    <property type="entry name" value="DD-peptidase/beta-lactamase superfamily"/>
    <property type="match status" value="1"/>
</dbReference>
<dbReference type="InterPro" id="IPR050491">
    <property type="entry name" value="AmpC-like"/>
</dbReference>
<dbReference type="RefSeq" id="WP_169278984.1">
    <property type="nucleotide sequence ID" value="NZ_CP051680.1"/>
</dbReference>
<dbReference type="KEGG" id="cheb:HH215_05480"/>
<keyword evidence="5" id="KW-1185">Reference proteome</keyword>
<keyword evidence="1" id="KW-1133">Transmembrane helix</keyword>
<organism evidence="4 5">
    <name type="scientific">Cohnella herbarum</name>
    <dbReference type="NCBI Taxonomy" id="2728023"/>
    <lineage>
        <taxon>Bacteria</taxon>
        <taxon>Bacillati</taxon>
        <taxon>Bacillota</taxon>
        <taxon>Bacilli</taxon>
        <taxon>Bacillales</taxon>
        <taxon>Paenibacillaceae</taxon>
        <taxon>Cohnella</taxon>
    </lineage>
</organism>
<proteinExistence type="predicted"/>
<dbReference type="PANTHER" id="PTHR46825:SF9">
    <property type="entry name" value="BETA-LACTAMASE-RELATED DOMAIN-CONTAINING PROTEIN"/>
    <property type="match status" value="1"/>
</dbReference>
<dbReference type="SUPFAM" id="SSF56601">
    <property type="entry name" value="beta-lactamase/transpeptidase-like"/>
    <property type="match status" value="1"/>
</dbReference>
<protein>
    <submittedName>
        <fullName evidence="4">Beta-lactamase family protein</fullName>
    </submittedName>
</protein>
<dbReference type="PANTHER" id="PTHR46825">
    <property type="entry name" value="D-ALANYL-D-ALANINE-CARBOXYPEPTIDASE/ENDOPEPTIDASE AMPH"/>
    <property type="match status" value="1"/>
</dbReference>
<keyword evidence="1" id="KW-0812">Transmembrane</keyword>
<feature type="domain" description="Beta-lactamase-related" evidence="3">
    <location>
        <begin position="43"/>
        <end position="359"/>
    </location>
</feature>